<keyword evidence="3" id="KW-1185">Reference proteome</keyword>
<dbReference type="InterPro" id="IPR016936">
    <property type="entry name" value="UCP029693"/>
</dbReference>
<keyword evidence="1" id="KW-0472">Membrane</keyword>
<keyword evidence="1" id="KW-1133">Transmembrane helix</keyword>
<proteinExistence type="predicted"/>
<sequence length="326" mass="36467">MVLFNETMRLTQRDRIAGPATSWQQRTVRILVVLTVLLTAYLVIGNFASHRIDDDIYFVPPNPVAGGSYTVNMAAALIEREVVTHQWQPNDPWFMPDGLLDNTPNFQQGIISAVGRLSFELLDQLGRVRGSSQADPDLERAAGLLQFPGDIWIIDFSKSLMPTIPSEDQYRAALRALVSYNTRLAQGQAVFDRRADSLAATVQRVAADLGSRSALIDAHLEHSSGFILNRSADDLFYQNKGRLYAYYLLLREIGRDFERVIQERNLQTVWAQTMESLRQAAVLQPTVVLDASTDSALFASHLASQGFYLLRALVQLNEVTKVLGVR</sequence>
<gene>
    <name evidence="2" type="ORF">IGS68_15965</name>
</gene>
<dbReference type="Proteomes" id="UP000595197">
    <property type="component" value="Chromosome"/>
</dbReference>
<dbReference type="RefSeq" id="WP_201071030.1">
    <property type="nucleotide sequence ID" value="NZ_CP067420.1"/>
</dbReference>
<organism evidence="2 3">
    <name type="scientific">Skermanella cutis</name>
    <dbReference type="NCBI Taxonomy" id="2775420"/>
    <lineage>
        <taxon>Bacteria</taxon>
        <taxon>Pseudomonadati</taxon>
        <taxon>Pseudomonadota</taxon>
        <taxon>Alphaproteobacteria</taxon>
        <taxon>Rhodospirillales</taxon>
        <taxon>Azospirillaceae</taxon>
        <taxon>Skermanella</taxon>
    </lineage>
</organism>
<evidence type="ECO:0000313" key="2">
    <source>
        <dbReference type="EMBL" id="QQP87595.1"/>
    </source>
</evidence>
<dbReference type="Pfam" id="PF10095">
    <property type="entry name" value="DUF2333"/>
    <property type="match status" value="1"/>
</dbReference>
<evidence type="ECO:0000313" key="3">
    <source>
        <dbReference type="Proteomes" id="UP000595197"/>
    </source>
</evidence>
<keyword evidence="1" id="KW-0812">Transmembrane</keyword>
<dbReference type="EMBL" id="CP067420">
    <property type="protein sequence ID" value="QQP87595.1"/>
    <property type="molecule type" value="Genomic_DNA"/>
</dbReference>
<name>A0ABX7AZT3_9PROT</name>
<protein>
    <submittedName>
        <fullName evidence="2">DUF2333 family protein</fullName>
    </submittedName>
</protein>
<reference evidence="2" key="1">
    <citation type="submission" date="2021-02" db="EMBL/GenBank/DDBJ databases">
        <title>Skermanella TT6 skin isolate.</title>
        <authorList>
            <person name="Lee K."/>
            <person name="Ganzorig M."/>
        </authorList>
    </citation>
    <scope>NUCLEOTIDE SEQUENCE</scope>
    <source>
        <strain evidence="2">TT6</strain>
    </source>
</reference>
<feature type="transmembrane region" description="Helical" evidence="1">
    <location>
        <begin position="30"/>
        <end position="48"/>
    </location>
</feature>
<evidence type="ECO:0000256" key="1">
    <source>
        <dbReference type="SAM" id="Phobius"/>
    </source>
</evidence>
<accession>A0ABX7AZT3</accession>